<comment type="caution">
    <text evidence="7">Lacks conserved residue(s) required for the propagation of feature annotation.</text>
</comment>
<keyword evidence="4 7" id="KW-0521">NADP</keyword>
<dbReference type="Pfam" id="PF02781">
    <property type="entry name" value="G6PD_C"/>
    <property type="match status" value="1"/>
</dbReference>
<dbReference type="SUPFAM" id="SSF51735">
    <property type="entry name" value="NAD(P)-binding Rossmann-fold domains"/>
    <property type="match status" value="1"/>
</dbReference>
<keyword evidence="3 7" id="KW-0313">Glucose metabolism</keyword>
<gene>
    <name evidence="7 8" type="primary">zwf</name>
    <name evidence="8" type="ORF">RG298_000030</name>
</gene>
<feature type="active site" description="Proton acceptor" evidence="7">
    <location>
        <position position="239"/>
    </location>
</feature>
<comment type="pathway">
    <text evidence="1 7">Carbohydrate degradation; pentose phosphate pathway; D-ribulose 5-phosphate from D-glucose 6-phosphate (oxidative stage): step 1/3.</text>
</comment>
<dbReference type="GO" id="GO:0009051">
    <property type="term" value="P:pentose-phosphate shunt, oxidative branch"/>
    <property type="evidence" value="ECO:0007669"/>
    <property type="project" value="TreeGrafter"/>
</dbReference>
<keyword evidence="5 7" id="KW-0560">Oxidoreductase</keyword>
<dbReference type="InterPro" id="IPR019796">
    <property type="entry name" value="G6P_DH_AS"/>
</dbReference>
<dbReference type="PANTHER" id="PTHR23429:SF0">
    <property type="entry name" value="GLUCOSE-6-PHOSPHATE 1-DEHYDROGENASE"/>
    <property type="match status" value="1"/>
</dbReference>
<evidence type="ECO:0000256" key="7">
    <source>
        <dbReference type="HAMAP-Rule" id="MF_00966"/>
    </source>
</evidence>
<feature type="binding site" evidence="7">
    <location>
        <position position="344"/>
    </location>
    <ligand>
        <name>substrate</name>
    </ligand>
</feature>
<dbReference type="PRINTS" id="PR00079">
    <property type="entry name" value="G6PDHDRGNASE"/>
</dbReference>
<dbReference type="EMBL" id="ABMABF030000001">
    <property type="protein sequence ID" value="EMJ5132368.1"/>
    <property type="molecule type" value="Genomic_DNA"/>
</dbReference>
<evidence type="ECO:0000256" key="3">
    <source>
        <dbReference type="ARBA" id="ARBA00022526"/>
    </source>
</evidence>
<accession>A0AAI9D8I4</accession>
<comment type="catalytic activity">
    <reaction evidence="7">
        <text>D-glucose 6-phosphate + NADP(+) = 6-phospho-D-glucono-1,5-lactone + NADPH + H(+)</text>
        <dbReference type="Rhea" id="RHEA:15841"/>
        <dbReference type="ChEBI" id="CHEBI:15378"/>
        <dbReference type="ChEBI" id="CHEBI:57783"/>
        <dbReference type="ChEBI" id="CHEBI:57955"/>
        <dbReference type="ChEBI" id="CHEBI:58349"/>
        <dbReference type="ChEBI" id="CHEBI:61548"/>
        <dbReference type="EC" id="1.1.1.49"/>
    </reaction>
</comment>
<feature type="binding site" evidence="7">
    <location>
        <position position="177"/>
    </location>
    <ligand>
        <name>substrate</name>
    </ligand>
</feature>
<dbReference type="GO" id="GO:0050661">
    <property type="term" value="F:NADP binding"/>
    <property type="evidence" value="ECO:0007669"/>
    <property type="project" value="UniProtKB-UniRule"/>
</dbReference>
<keyword evidence="6 7" id="KW-0119">Carbohydrate metabolism</keyword>
<comment type="function">
    <text evidence="7">Catalyzes the oxidation of glucose 6-phosphate to 6-phosphogluconolactone.</text>
</comment>
<dbReference type="Gene3D" id="3.40.50.720">
    <property type="entry name" value="NAD(P)-binding Rossmann-like Domain"/>
    <property type="match status" value="1"/>
</dbReference>
<dbReference type="GO" id="GO:0006006">
    <property type="term" value="P:glucose metabolic process"/>
    <property type="evidence" value="ECO:0007669"/>
    <property type="project" value="UniProtKB-KW"/>
</dbReference>
<dbReference type="GeneID" id="92279233"/>
<organism evidence="8">
    <name type="scientific">Providencia stuartii</name>
    <dbReference type="NCBI Taxonomy" id="588"/>
    <lineage>
        <taxon>Bacteria</taxon>
        <taxon>Pseudomonadati</taxon>
        <taxon>Pseudomonadota</taxon>
        <taxon>Gammaproteobacteria</taxon>
        <taxon>Enterobacterales</taxon>
        <taxon>Morganellaceae</taxon>
        <taxon>Providencia</taxon>
    </lineage>
</organism>
<dbReference type="NCBIfam" id="TIGR00871">
    <property type="entry name" value="zwf"/>
    <property type="match status" value="1"/>
</dbReference>
<dbReference type="NCBIfam" id="NF009492">
    <property type="entry name" value="PRK12853.1-3"/>
    <property type="match status" value="1"/>
</dbReference>
<dbReference type="InterPro" id="IPR022675">
    <property type="entry name" value="G6P_DH_C"/>
</dbReference>
<evidence type="ECO:0000256" key="5">
    <source>
        <dbReference type="ARBA" id="ARBA00023002"/>
    </source>
</evidence>
<dbReference type="InterPro" id="IPR001282">
    <property type="entry name" value="G6P_DH"/>
</dbReference>
<dbReference type="Pfam" id="PF00479">
    <property type="entry name" value="G6PD_N"/>
    <property type="match status" value="1"/>
</dbReference>
<dbReference type="EC" id="1.1.1.49" evidence="7"/>
<sequence length="491" mass="56245">MAVHNAAQACDLIIFGTKGDLARRKLLPSLYQLEKAGYIHPETRIIGVGRAQWSQSDYVEFVEKAFHEFLKEDLDPELWERLSSRLDFCNLDVNQTENFDSLAQMLKQDCHPAIHYFAMPPSTFGAVCHGLGHAGLNKQPNRVVMEKPLGTDLASSQEINNEVAKYFDESQVYRIDHYLGKETVLNLLALRFANSLFINNWDNRTIDHVQITVAEEVGIEGRWGYFDQAGQMRDMVQNHLLQILTMIAMSPPADLTTDRIRDEKVKVLRSLRRIDHTNVREKAVRGQYTAGFVQGNKVPGYLEEEGANKKSMTETFVALRVDIDDWRWAGVPFYLRTGKRLPAKCSEVVVYFKKPALNIFSESYQELPQNKLTIRLQPDEGIDIEIMNKAPGLDHKHRLQTTKLDLSFSETFNQTHLADAYERLLLEAMRGIQALFVRRDEVEEAWKFVDSIMDAWAMDNEAPKPYQAGTWGPIASVAMITRDGRSWNEFE</sequence>
<dbReference type="HAMAP" id="MF_00966">
    <property type="entry name" value="G6PD"/>
    <property type="match status" value="1"/>
</dbReference>
<feature type="binding site" evidence="7">
    <location>
        <position position="339"/>
    </location>
    <ligand>
        <name>substrate</name>
    </ligand>
</feature>
<dbReference type="PIRSF" id="PIRSF000110">
    <property type="entry name" value="G6PD"/>
    <property type="match status" value="1"/>
</dbReference>
<dbReference type="PROSITE" id="PS00069">
    <property type="entry name" value="G6P_DEHYDROGENASE"/>
    <property type="match status" value="1"/>
</dbReference>
<feature type="binding site" evidence="7">
    <location>
        <position position="215"/>
    </location>
    <ligand>
        <name>substrate</name>
    </ligand>
</feature>
<dbReference type="FunFam" id="3.40.50.720:FF:000079">
    <property type="entry name" value="Glucose-6-phosphate 1-dehydrogenase"/>
    <property type="match status" value="1"/>
</dbReference>
<comment type="caution">
    <text evidence="8">The sequence shown here is derived from an EMBL/GenBank/DDBJ whole genome shotgun (WGS) entry which is preliminary data.</text>
</comment>
<evidence type="ECO:0000256" key="6">
    <source>
        <dbReference type="ARBA" id="ARBA00023277"/>
    </source>
</evidence>
<dbReference type="GO" id="GO:0004345">
    <property type="term" value="F:glucose-6-phosphate dehydrogenase activity"/>
    <property type="evidence" value="ECO:0007669"/>
    <property type="project" value="UniProtKB-UniRule"/>
</dbReference>
<dbReference type="InterPro" id="IPR022674">
    <property type="entry name" value="G6P_DH_NAD-bd"/>
</dbReference>
<feature type="binding site" evidence="7">
    <location>
        <position position="181"/>
    </location>
    <ligand>
        <name>substrate</name>
    </ligand>
</feature>
<evidence type="ECO:0000256" key="4">
    <source>
        <dbReference type="ARBA" id="ARBA00022857"/>
    </source>
</evidence>
<dbReference type="Gene3D" id="3.30.360.10">
    <property type="entry name" value="Dihydrodipicolinate Reductase, domain 2"/>
    <property type="match status" value="1"/>
</dbReference>
<dbReference type="InterPro" id="IPR036291">
    <property type="entry name" value="NAD(P)-bd_dom_sf"/>
</dbReference>
<comment type="similarity">
    <text evidence="2 7">Belongs to the glucose-6-phosphate dehydrogenase family.</text>
</comment>
<proteinExistence type="inferred from homology"/>
<evidence type="ECO:0000256" key="2">
    <source>
        <dbReference type="ARBA" id="ARBA00009975"/>
    </source>
</evidence>
<dbReference type="RefSeq" id="WP_140179306.1">
    <property type="nucleotide sequence ID" value="NZ_CANMXG010000004.1"/>
</dbReference>
<feature type="binding site" evidence="7">
    <location>
        <position position="50"/>
    </location>
    <ligand>
        <name>NADP(+)</name>
        <dbReference type="ChEBI" id="CHEBI:58349"/>
    </ligand>
</feature>
<reference evidence="8" key="1">
    <citation type="submission" date="2024-02" db="EMBL/GenBank/DDBJ databases">
        <authorList>
            <consortium name="Clinical and Environmental Microbiology Branch: Whole genome sequencing antimicrobial resistance pathogens in the healthcare setting"/>
        </authorList>
    </citation>
    <scope>NUCLEOTIDE SEQUENCE</scope>
    <source>
        <strain evidence="8">2021GO-0154</strain>
    </source>
</reference>
<feature type="binding site" evidence="7">
    <location>
        <begin position="92"/>
        <end position="93"/>
    </location>
    <ligand>
        <name>NADP(+)</name>
        <dbReference type="ChEBI" id="CHEBI:58349"/>
    </ligand>
</feature>
<evidence type="ECO:0000256" key="1">
    <source>
        <dbReference type="ARBA" id="ARBA00004937"/>
    </source>
</evidence>
<feature type="binding site" evidence="7">
    <location>
        <position position="147"/>
    </location>
    <ligand>
        <name>NADP(+)</name>
        <dbReference type="ChEBI" id="CHEBI:58349"/>
    </ligand>
</feature>
<dbReference type="GO" id="GO:0005829">
    <property type="term" value="C:cytosol"/>
    <property type="evidence" value="ECO:0007669"/>
    <property type="project" value="TreeGrafter"/>
</dbReference>
<dbReference type="FunFam" id="3.30.360.10:FF:000011">
    <property type="entry name" value="Glucose-6-phosphate 1-dehydrogenase"/>
    <property type="match status" value="1"/>
</dbReference>
<dbReference type="PANTHER" id="PTHR23429">
    <property type="entry name" value="GLUCOSE-6-PHOSPHATE 1-DEHYDROGENASE G6PD"/>
    <property type="match status" value="1"/>
</dbReference>
<name>A0AAI9D8I4_PROST</name>
<dbReference type="SUPFAM" id="SSF55347">
    <property type="entry name" value="Glyceraldehyde-3-phosphate dehydrogenase-like, C-terminal domain"/>
    <property type="match status" value="1"/>
</dbReference>
<feature type="binding site" evidence="7">
    <location>
        <position position="234"/>
    </location>
    <ligand>
        <name>substrate</name>
    </ligand>
</feature>
<evidence type="ECO:0000313" key="8">
    <source>
        <dbReference type="EMBL" id="EMJ5132368.1"/>
    </source>
</evidence>
<protein>
    <recommendedName>
        <fullName evidence="7">Glucose-6-phosphate 1-dehydrogenase</fullName>
        <shortName evidence="7">G6PD</shortName>
        <ecNumber evidence="7">1.1.1.49</ecNumber>
    </recommendedName>
</protein>
<dbReference type="AlphaFoldDB" id="A0AAI9D8I4"/>